<keyword evidence="3" id="KW-1185">Reference proteome</keyword>
<dbReference type="Gene3D" id="1.10.10.10">
    <property type="entry name" value="Winged helix-like DNA-binding domain superfamily/Winged helix DNA-binding domain"/>
    <property type="match status" value="1"/>
</dbReference>
<dbReference type="EMBL" id="FOVH01000013">
    <property type="protein sequence ID" value="SFP36793.1"/>
    <property type="molecule type" value="Genomic_DNA"/>
</dbReference>
<gene>
    <name evidence="2" type="ORF">SAMN04489713_113230</name>
</gene>
<protein>
    <submittedName>
        <fullName evidence="2">DNA-binding transcriptional regulator, MarR family</fullName>
    </submittedName>
</protein>
<dbReference type="SUPFAM" id="SSF46785">
    <property type="entry name" value="Winged helix' DNA-binding domain"/>
    <property type="match status" value="1"/>
</dbReference>
<organism evidence="2 3">
    <name type="scientific">Actinomadura madurae</name>
    <dbReference type="NCBI Taxonomy" id="1993"/>
    <lineage>
        <taxon>Bacteria</taxon>
        <taxon>Bacillati</taxon>
        <taxon>Actinomycetota</taxon>
        <taxon>Actinomycetes</taxon>
        <taxon>Streptosporangiales</taxon>
        <taxon>Thermomonosporaceae</taxon>
        <taxon>Actinomadura</taxon>
    </lineage>
</organism>
<dbReference type="PANTHER" id="PTHR33164">
    <property type="entry name" value="TRANSCRIPTIONAL REGULATOR, MARR FAMILY"/>
    <property type="match status" value="1"/>
</dbReference>
<evidence type="ECO:0000313" key="3">
    <source>
        <dbReference type="Proteomes" id="UP000183413"/>
    </source>
</evidence>
<feature type="domain" description="HTH marR-type" evidence="1">
    <location>
        <begin position="23"/>
        <end position="155"/>
    </location>
</feature>
<accession>A0A1I5PS10</accession>
<dbReference type="AlphaFoldDB" id="A0A1I5PS10"/>
<dbReference type="GO" id="GO:0006950">
    <property type="term" value="P:response to stress"/>
    <property type="evidence" value="ECO:0007669"/>
    <property type="project" value="TreeGrafter"/>
</dbReference>
<dbReference type="GO" id="GO:0003700">
    <property type="term" value="F:DNA-binding transcription factor activity"/>
    <property type="evidence" value="ECO:0007669"/>
    <property type="project" value="InterPro"/>
</dbReference>
<dbReference type="SMART" id="SM00347">
    <property type="entry name" value="HTH_MARR"/>
    <property type="match status" value="1"/>
</dbReference>
<dbReference type="GO" id="GO:0003677">
    <property type="term" value="F:DNA binding"/>
    <property type="evidence" value="ECO:0007669"/>
    <property type="project" value="UniProtKB-KW"/>
</dbReference>
<keyword evidence="2" id="KW-0238">DNA-binding</keyword>
<dbReference type="InterPro" id="IPR039422">
    <property type="entry name" value="MarR/SlyA-like"/>
</dbReference>
<proteinExistence type="predicted"/>
<dbReference type="InterPro" id="IPR036388">
    <property type="entry name" value="WH-like_DNA-bd_sf"/>
</dbReference>
<dbReference type="InParanoid" id="A0A1I5PS10"/>
<dbReference type="InterPro" id="IPR036390">
    <property type="entry name" value="WH_DNA-bd_sf"/>
</dbReference>
<reference evidence="2 3" key="1">
    <citation type="submission" date="2016-10" db="EMBL/GenBank/DDBJ databases">
        <authorList>
            <person name="de Groot N.N."/>
        </authorList>
    </citation>
    <scope>NUCLEOTIDE SEQUENCE [LARGE SCALE GENOMIC DNA]</scope>
    <source>
        <strain evidence="2 3">DSM 43067</strain>
    </source>
</reference>
<evidence type="ECO:0000313" key="2">
    <source>
        <dbReference type="EMBL" id="SFP36793.1"/>
    </source>
</evidence>
<sequence length="172" mass="19038">MDRRYYNRHMTEATDVANGLGVLDRLMYVMHRIRVSTADAVTATLADLDLTGTQALILESLYEIGEAGGAELARRCLVSRQALSAPLDKLEKRALVSRPASHHSARVRPISLTKEGRAVAEQVRERVAALEEQSRSHFEGARLDDFKGMLEAYAEFWEQAAVRAGAGSNRRG</sequence>
<dbReference type="Pfam" id="PF12802">
    <property type="entry name" value="MarR_2"/>
    <property type="match status" value="1"/>
</dbReference>
<dbReference type="PROSITE" id="PS50995">
    <property type="entry name" value="HTH_MARR_2"/>
    <property type="match status" value="1"/>
</dbReference>
<dbReference type="PANTHER" id="PTHR33164:SF43">
    <property type="entry name" value="HTH-TYPE TRANSCRIPTIONAL REPRESSOR YETL"/>
    <property type="match status" value="1"/>
</dbReference>
<dbReference type="InterPro" id="IPR000835">
    <property type="entry name" value="HTH_MarR-typ"/>
</dbReference>
<name>A0A1I5PS10_9ACTN</name>
<dbReference type="Proteomes" id="UP000183413">
    <property type="component" value="Unassembled WGS sequence"/>
</dbReference>
<evidence type="ECO:0000259" key="1">
    <source>
        <dbReference type="PROSITE" id="PS50995"/>
    </source>
</evidence>
<dbReference type="STRING" id="1993.SAMN04489713_113230"/>